<dbReference type="AlphaFoldDB" id="A0A976FM48"/>
<gene>
    <name evidence="1" type="ORF">CCR75_008503</name>
</gene>
<dbReference type="Proteomes" id="UP000294530">
    <property type="component" value="Unassembled WGS sequence"/>
</dbReference>
<dbReference type="GeneID" id="94352226"/>
<comment type="caution">
    <text evidence="1">The sequence shown here is derived from an EMBL/GenBank/DDBJ whole genome shotgun (WGS) entry which is preliminary data.</text>
</comment>
<dbReference type="OrthoDB" id="10619965at2759"/>
<dbReference type="RefSeq" id="XP_067818734.1">
    <property type="nucleotide sequence ID" value="XM_067966555.1"/>
</dbReference>
<evidence type="ECO:0000313" key="2">
    <source>
        <dbReference type="Proteomes" id="UP000294530"/>
    </source>
</evidence>
<name>A0A976FM48_BRELC</name>
<accession>A0A976FM48</accession>
<dbReference type="EMBL" id="SHOA02000002">
    <property type="protein sequence ID" value="TDH69235.1"/>
    <property type="molecule type" value="Genomic_DNA"/>
</dbReference>
<dbReference type="KEGG" id="blac:94352226"/>
<evidence type="ECO:0000313" key="1">
    <source>
        <dbReference type="EMBL" id="TDH69235.1"/>
    </source>
</evidence>
<reference evidence="1 2" key="1">
    <citation type="journal article" date="2021" name="Genome Biol.">
        <title>AFLAP: assembly-free linkage analysis pipeline using k-mers from genome sequencing data.</title>
        <authorList>
            <person name="Fletcher K."/>
            <person name="Zhang L."/>
            <person name="Gil J."/>
            <person name="Han R."/>
            <person name="Cavanaugh K."/>
            <person name="Michelmore R."/>
        </authorList>
    </citation>
    <scope>NUCLEOTIDE SEQUENCE [LARGE SCALE GENOMIC DNA]</scope>
    <source>
        <strain evidence="1 2">SF5</strain>
    </source>
</reference>
<organism evidence="1 2">
    <name type="scientific">Bremia lactucae</name>
    <name type="common">Lettuce downy mildew</name>
    <dbReference type="NCBI Taxonomy" id="4779"/>
    <lineage>
        <taxon>Eukaryota</taxon>
        <taxon>Sar</taxon>
        <taxon>Stramenopiles</taxon>
        <taxon>Oomycota</taxon>
        <taxon>Peronosporomycetes</taxon>
        <taxon>Peronosporales</taxon>
        <taxon>Peronosporaceae</taxon>
        <taxon>Bremia</taxon>
    </lineage>
</organism>
<proteinExistence type="predicted"/>
<keyword evidence="2" id="KW-1185">Reference proteome</keyword>
<sequence>MKKATSIALHVQKEELKTLNLKFGNLDTDLFDPVCGFSYAQQCASYPLAPLSRAIALGREVKFRDRFTGKFRFPYLMDLANHNYGAKWPEYLDGLNDRKSPGSCSQTGSGRRGTKMGLPDETKLIDLVHQVANAKFKKLLSMVRSLQT</sequence>
<protein>
    <submittedName>
        <fullName evidence="1">Uncharacterized protein</fullName>
    </submittedName>
</protein>